<keyword evidence="12" id="KW-1185">Reference proteome</keyword>
<feature type="region of interest" description="Disordered" evidence="9">
    <location>
        <begin position="242"/>
        <end position="280"/>
    </location>
</feature>
<gene>
    <name evidence="11" type="ORF">NQ317_011821</name>
</gene>
<evidence type="ECO:0000256" key="8">
    <source>
        <dbReference type="ARBA" id="ARBA00023242"/>
    </source>
</evidence>
<reference evidence="11" key="1">
    <citation type="journal article" date="2023" name="Insect Mol. Biol.">
        <title>Genome sequencing provides insights into the evolution of gene families encoding plant cell wall-degrading enzymes in longhorned beetles.</title>
        <authorList>
            <person name="Shin N.R."/>
            <person name="Okamura Y."/>
            <person name="Kirsch R."/>
            <person name="Pauchet Y."/>
        </authorList>
    </citation>
    <scope>NUCLEOTIDE SEQUENCE</scope>
    <source>
        <strain evidence="11">MMC_N1</strain>
    </source>
</reference>
<evidence type="ECO:0000256" key="3">
    <source>
        <dbReference type="ARBA" id="ARBA00007057"/>
    </source>
</evidence>
<evidence type="ECO:0000256" key="5">
    <source>
        <dbReference type="ARBA" id="ARBA00022782"/>
    </source>
</evidence>
<dbReference type="Proteomes" id="UP001162164">
    <property type="component" value="Unassembled WGS sequence"/>
</dbReference>
<comment type="subcellular location">
    <subcellularLocation>
        <location evidence="2">Cytoplasm</location>
    </subcellularLocation>
    <subcellularLocation>
        <location evidence="1">Nucleus</location>
    </subcellularLocation>
</comment>
<dbReference type="EMBL" id="JAPWTJ010000619">
    <property type="protein sequence ID" value="KAJ8976825.1"/>
    <property type="molecule type" value="Genomic_DNA"/>
</dbReference>
<organism evidence="11 12">
    <name type="scientific">Molorchus minor</name>
    <dbReference type="NCBI Taxonomy" id="1323400"/>
    <lineage>
        <taxon>Eukaryota</taxon>
        <taxon>Metazoa</taxon>
        <taxon>Ecdysozoa</taxon>
        <taxon>Arthropoda</taxon>
        <taxon>Hexapoda</taxon>
        <taxon>Insecta</taxon>
        <taxon>Pterygota</taxon>
        <taxon>Neoptera</taxon>
        <taxon>Endopterygota</taxon>
        <taxon>Coleoptera</taxon>
        <taxon>Polyphaga</taxon>
        <taxon>Cucujiformia</taxon>
        <taxon>Chrysomeloidea</taxon>
        <taxon>Cerambycidae</taxon>
        <taxon>Lamiinae</taxon>
        <taxon>Monochamini</taxon>
        <taxon>Molorchus</taxon>
    </lineage>
</organism>
<comment type="similarity">
    <text evidence="3">Belongs to the maelstrom family.</text>
</comment>
<name>A0ABQ9JF25_9CUCU</name>
<feature type="domain" description="Maelstrom" evidence="10">
    <location>
        <begin position="84"/>
        <end position="191"/>
    </location>
</feature>
<keyword evidence="5" id="KW-0221">Differentiation</keyword>
<feature type="compositionally biased region" description="Polar residues" evidence="9">
    <location>
        <begin position="242"/>
        <end position="261"/>
    </location>
</feature>
<evidence type="ECO:0000256" key="1">
    <source>
        <dbReference type="ARBA" id="ARBA00004123"/>
    </source>
</evidence>
<dbReference type="InterPro" id="IPR024970">
    <property type="entry name" value="Maelstrom"/>
</dbReference>
<evidence type="ECO:0000256" key="2">
    <source>
        <dbReference type="ARBA" id="ARBA00004496"/>
    </source>
</evidence>
<dbReference type="PANTHER" id="PTHR21358:SF4">
    <property type="entry name" value="PROTEIN MAELSTROM HOMOLOG"/>
    <property type="match status" value="1"/>
</dbReference>
<proteinExistence type="inferred from homology"/>
<keyword evidence="7" id="KW-0943">RNA-mediated gene silencing</keyword>
<sequence>MSRDQRRPYEEKARFEKGSNKAVRCTSEGLDVGFLENMEREEQQKIEEMKEVINQELKIANRTGIQKKMFFIIHINTFCYCPAEERHYPAEIAISAFTLEDGVLPENVFHRMVKPGTLPLGFAHGAKLHSDETHQIKLPIMEGYECNTDEIFEDMKDFLQSKMDGSKRMPILYCEEKLMKMVQLVLDTWCADYRDQHTGDNVWPSETFSIREIEKDVNAYAKGICCERSSVRDSDTESVISFSSKSEWENQSVTSETSSSHAIHDDDDFPSLGPSRKMRA</sequence>
<keyword evidence="8" id="KW-0539">Nucleus</keyword>
<dbReference type="PANTHER" id="PTHR21358">
    <property type="entry name" value="PROTEIN MAELSTROM HOMOLOG"/>
    <property type="match status" value="1"/>
</dbReference>
<dbReference type="InterPro" id="IPR039259">
    <property type="entry name" value="Protein_maelstrom"/>
</dbReference>
<accession>A0ABQ9JF25</accession>
<protein>
    <recommendedName>
        <fullName evidence="10">Maelstrom domain-containing protein</fullName>
    </recommendedName>
</protein>
<evidence type="ECO:0000256" key="7">
    <source>
        <dbReference type="ARBA" id="ARBA00023158"/>
    </source>
</evidence>
<evidence type="ECO:0000313" key="12">
    <source>
        <dbReference type="Proteomes" id="UP001162164"/>
    </source>
</evidence>
<evidence type="ECO:0000256" key="6">
    <source>
        <dbReference type="ARBA" id="ARBA00023125"/>
    </source>
</evidence>
<evidence type="ECO:0000256" key="4">
    <source>
        <dbReference type="ARBA" id="ARBA00022490"/>
    </source>
</evidence>
<keyword evidence="4" id="KW-0963">Cytoplasm</keyword>
<evidence type="ECO:0000259" key="10">
    <source>
        <dbReference type="Pfam" id="PF13017"/>
    </source>
</evidence>
<dbReference type="Pfam" id="PF13017">
    <property type="entry name" value="Maelstrom"/>
    <property type="match status" value="1"/>
</dbReference>
<evidence type="ECO:0000313" key="11">
    <source>
        <dbReference type="EMBL" id="KAJ8976825.1"/>
    </source>
</evidence>
<keyword evidence="6" id="KW-0238">DNA-binding</keyword>
<evidence type="ECO:0000256" key="9">
    <source>
        <dbReference type="SAM" id="MobiDB-lite"/>
    </source>
</evidence>
<comment type="caution">
    <text evidence="11">The sequence shown here is derived from an EMBL/GenBank/DDBJ whole genome shotgun (WGS) entry which is preliminary data.</text>
</comment>
<feature type="non-terminal residue" evidence="11">
    <location>
        <position position="280"/>
    </location>
</feature>